<accession>A0A251U9P9</accession>
<dbReference type="AlphaFoldDB" id="A0A251U9P9"/>
<proteinExistence type="predicted"/>
<reference evidence="2" key="1">
    <citation type="journal article" date="2017" name="Nature">
        <title>The sunflower genome provides insights into oil metabolism, flowering and Asterid evolution.</title>
        <authorList>
            <person name="Badouin H."/>
            <person name="Gouzy J."/>
            <person name="Grassa C.J."/>
            <person name="Murat F."/>
            <person name="Staton S.E."/>
            <person name="Cottret L."/>
            <person name="Lelandais-Briere C."/>
            <person name="Owens G.L."/>
            <person name="Carrere S."/>
            <person name="Mayjonade B."/>
            <person name="Legrand L."/>
            <person name="Gill N."/>
            <person name="Kane N.C."/>
            <person name="Bowers J.E."/>
            <person name="Hubner S."/>
            <person name="Bellec A."/>
            <person name="Berard A."/>
            <person name="Berges H."/>
            <person name="Blanchet N."/>
            <person name="Boniface M.C."/>
            <person name="Brunel D."/>
            <person name="Catrice O."/>
            <person name="Chaidir N."/>
            <person name="Claudel C."/>
            <person name="Donnadieu C."/>
            <person name="Faraut T."/>
            <person name="Fievet G."/>
            <person name="Helmstetter N."/>
            <person name="King M."/>
            <person name="Knapp S.J."/>
            <person name="Lai Z."/>
            <person name="Le Paslier M.C."/>
            <person name="Lippi Y."/>
            <person name="Lorenzon L."/>
            <person name="Mandel J.R."/>
            <person name="Marage G."/>
            <person name="Marchand G."/>
            <person name="Marquand E."/>
            <person name="Bret-Mestries E."/>
            <person name="Morien E."/>
            <person name="Nambeesan S."/>
            <person name="Nguyen T."/>
            <person name="Pegot-Espagnet P."/>
            <person name="Pouilly N."/>
            <person name="Raftis F."/>
            <person name="Sallet E."/>
            <person name="Schiex T."/>
            <person name="Thomas J."/>
            <person name="Vandecasteele C."/>
            <person name="Vares D."/>
            <person name="Vear F."/>
            <person name="Vautrin S."/>
            <person name="Crespi M."/>
            <person name="Mangin B."/>
            <person name="Burke J.M."/>
            <person name="Salse J."/>
            <person name="Munos S."/>
            <person name="Vincourt P."/>
            <person name="Rieseberg L.H."/>
            <person name="Langlade N.B."/>
        </authorList>
    </citation>
    <scope>NUCLEOTIDE SEQUENCE [LARGE SCALE GENOMIC DNA]</scope>
    <source>
        <strain evidence="2">cv. SF193</strain>
    </source>
</reference>
<evidence type="ECO:0000313" key="1">
    <source>
        <dbReference type="EMBL" id="OTG19773.1"/>
    </source>
</evidence>
<name>A0A251U9P9_HELAN</name>
<evidence type="ECO:0000313" key="2">
    <source>
        <dbReference type="Proteomes" id="UP000215914"/>
    </source>
</evidence>
<organism evidence="1 2">
    <name type="scientific">Helianthus annuus</name>
    <name type="common">Common sunflower</name>
    <dbReference type="NCBI Taxonomy" id="4232"/>
    <lineage>
        <taxon>Eukaryota</taxon>
        <taxon>Viridiplantae</taxon>
        <taxon>Streptophyta</taxon>
        <taxon>Embryophyta</taxon>
        <taxon>Tracheophyta</taxon>
        <taxon>Spermatophyta</taxon>
        <taxon>Magnoliopsida</taxon>
        <taxon>eudicotyledons</taxon>
        <taxon>Gunneridae</taxon>
        <taxon>Pentapetalae</taxon>
        <taxon>asterids</taxon>
        <taxon>campanulids</taxon>
        <taxon>Asterales</taxon>
        <taxon>Asteraceae</taxon>
        <taxon>Asteroideae</taxon>
        <taxon>Heliantheae alliance</taxon>
        <taxon>Heliantheae</taxon>
        <taxon>Helianthus</taxon>
    </lineage>
</organism>
<keyword evidence="2" id="KW-1185">Reference proteome</keyword>
<dbReference type="Proteomes" id="UP000215914">
    <property type="component" value="Chromosome 7"/>
</dbReference>
<sequence>MTLLVHRRCNPPTKIRRSSVNFLPKKTGTPKKNVNVFTAPISEEITIRKEAADSIPKIIDEDSDSRA</sequence>
<gene>
    <name evidence="1" type="ORF">HannXRQ_Chr07g0185651</name>
</gene>
<protein>
    <submittedName>
        <fullName evidence="1">Uncharacterized protein</fullName>
    </submittedName>
</protein>
<dbReference type="EMBL" id="CM007896">
    <property type="protein sequence ID" value="OTG19773.1"/>
    <property type="molecule type" value="Genomic_DNA"/>
</dbReference>
<dbReference type="InParanoid" id="A0A251U9P9"/>